<comment type="catalytic activity">
    <reaction evidence="16 17">
        <text>(6S)-5,6,7,8-tetrahydrofolyl-(gamma-L-Glu)(n) + L-glutamate + ATP = (6S)-5,6,7,8-tetrahydrofolyl-(gamma-L-Glu)(n+1) + ADP + phosphate + H(+)</text>
        <dbReference type="Rhea" id="RHEA:10580"/>
        <dbReference type="Rhea" id="RHEA-COMP:14738"/>
        <dbReference type="Rhea" id="RHEA-COMP:14740"/>
        <dbReference type="ChEBI" id="CHEBI:15378"/>
        <dbReference type="ChEBI" id="CHEBI:29985"/>
        <dbReference type="ChEBI" id="CHEBI:30616"/>
        <dbReference type="ChEBI" id="CHEBI:43474"/>
        <dbReference type="ChEBI" id="CHEBI:141005"/>
        <dbReference type="ChEBI" id="CHEBI:456216"/>
        <dbReference type="EC" id="6.3.2.17"/>
    </reaction>
</comment>
<keyword evidence="13 19" id="KW-0460">Magnesium</keyword>
<dbReference type="OMA" id="ESLDCCM"/>
<keyword evidence="15" id="KW-0472">Membrane</keyword>
<dbReference type="EMBL" id="LXFE01002652">
    <property type="protein sequence ID" value="OLL22882.1"/>
    <property type="molecule type" value="Genomic_DNA"/>
</dbReference>
<dbReference type="GO" id="GO:0005524">
    <property type="term" value="F:ATP binding"/>
    <property type="evidence" value="ECO:0007669"/>
    <property type="project" value="UniProtKB-KW"/>
</dbReference>
<evidence type="ECO:0000256" key="17">
    <source>
        <dbReference type="PIRNR" id="PIRNR038895"/>
    </source>
</evidence>
<dbReference type="InterPro" id="IPR023600">
    <property type="entry name" value="Folylpolyglutamate_synth_euk"/>
</dbReference>
<evidence type="ECO:0000256" key="16">
    <source>
        <dbReference type="ARBA" id="ARBA00047493"/>
    </source>
</evidence>
<dbReference type="STRING" id="1198029.A0A1U7LK05"/>
<comment type="cofactor">
    <cofactor evidence="17">
        <name>a monovalent cation</name>
        <dbReference type="ChEBI" id="CHEBI:60242"/>
    </cofactor>
    <text evidence="17">A monovalent cation.</text>
</comment>
<gene>
    <name evidence="20" type="ORF">NEOLI_005160</name>
</gene>
<accession>A0A1U7LK05</accession>
<evidence type="ECO:0000256" key="18">
    <source>
        <dbReference type="PIRSR" id="PIRSR038895-1"/>
    </source>
</evidence>
<feature type="binding site" evidence="18">
    <location>
        <position position="343"/>
    </location>
    <ligand>
        <name>ATP</name>
        <dbReference type="ChEBI" id="CHEBI:30616"/>
    </ligand>
</feature>
<reference evidence="20 21" key="1">
    <citation type="submission" date="2016-04" db="EMBL/GenBank/DDBJ databases">
        <title>Evolutionary innovation and constraint leading to complex multicellularity in the Ascomycota.</title>
        <authorList>
            <person name="Cisse O."/>
            <person name="Nguyen A."/>
            <person name="Hewitt D.A."/>
            <person name="Jedd G."/>
            <person name="Stajich J.E."/>
        </authorList>
    </citation>
    <scope>NUCLEOTIDE SEQUENCE [LARGE SCALE GENOMIC DNA]</scope>
    <source>
        <strain evidence="20 21">DAH-3</strain>
    </source>
</reference>
<evidence type="ECO:0000256" key="6">
    <source>
        <dbReference type="ARBA" id="ARBA00022490"/>
    </source>
</evidence>
<keyword evidence="9 19" id="KW-0479">Metal-binding</keyword>
<evidence type="ECO:0000256" key="11">
    <source>
        <dbReference type="ARBA" id="ARBA00022792"/>
    </source>
</evidence>
<evidence type="ECO:0000256" key="4">
    <source>
        <dbReference type="ARBA" id="ARBA00005150"/>
    </source>
</evidence>
<dbReference type="InterPro" id="IPR001645">
    <property type="entry name" value="Folylpolyglutamate_synth"/>
</dbReference>
<dbReference type="Proteomes" id="UP000186594">
    <property type="component" value="Unassembled WGS sequence"/>
</dbReference>
<evidence type="ECO:0000256" key="1">
    <source>
        <dbReference type="ARBA" id="ARBA00004273"/>
    </source>
</evidence>
<dbReference type="PIRSF" id="PIRSF038895">
    <property type="entry name" value="FPGS"/>
    <property type="match status" value="1"/>
</dbReference>
<evidence type="ECO:0000313" key="21">
    <source>
        <dbReference type="Proteomes" id="UP000186594"/>
    </source>
</evidence>
<dbReference type="Gene3D" id="3.90.190.20">
    <property type="entry name" value="Mur ligase, C-terminal domain"/>
    <property type="match status" value="1"/>
</dbReference>
<keyword evidence="11" id="KW-0999">Mitochondrion inner membrane</keyword>
<dbReference type="PANTHER" id="PTHR11136:SF5">
    <property type="entry name" value="FOLYLPOLYGLUTAMATE SYNTHASE, MITOCHONDRIAL"/>
    <property type="match status" value="1"/>
</dbReference>
<dbReference type="GO" id="GO:0006730">
    <property type="term" value="P:one-carbon metabolic process"/>
    <property type="evidence" value="ECO:0007669"/>
    <property type="project" value="UniProtKB-KW"/>
</dbReference>
<dbReference type="SUPFAM" id="SSF53623">
    <property type="entry name" value="MurD-like peptide ligases, catalytic domain"/>
    <property type="match status" value="1"/>
</dbReference>
<feature type="binding site" evidence="19">
    <location>
        <position position="117"/>
    </location>
    <ligand>
        <name>Mg(2+)</name>
        <dbReference type="ChEBI" id="CHEBI:18420"/>
        <label>1</label>
    </ligand>
</feature>
<name>A0A1U7LK05_NEOID</name>
<keyword evidence="6" id="KW-0963">Cytoplasm</keyword>
<dbReference type="InterPro" id="IPR036565">
    <property type="entry name" value="Mur-like_cat_sf"/>
</dbReference>
<feature type="binding site" evidence="19">
    <location>
        <position position="215"/>
    </location>
    <ligand>
        <name>Mg(2+)</name>
        <dbReference type="ChEBI" id="CHEBI:18420"/>
        <label>1</label>
    </ligand>
</feature>
<dbReference type="GO" id="GO:0005759">
    <property type="term" value="C:mitochondrial matrix"/>
    <property type="evidence" value="ECO:0007669"/>
    <property type="project" value="UniProtKB-SubCell"/>
</dbReference>
<comment type="pathway">
    <text evidence="4 17">Cofactor biosynthesis; tetrahydrofolylpolyglutamate biosynthesis.</text>
</comment>
<dbReference type="OrthoDB" id="5212574at2759"/>
<dbReference type="UniPathway" id="UPA00850"/>
<dbReference type="AlphaFoldDB" id="A0A1U7LK05"/>
<evidence type="ECO:0000256" key="2">
    <source>
        <dbReference type="ARBA" id="ARBA00004305"/>
    </source>
</evidence>
<keyword evidence="12 18" id="KW-0067">ATP-binding</keyword>
<keyword evidence="14" id="KW-0496">Mitochondrion</keyword>
<evidence type="ECO:0000256" key="15">
    <source>
        <dbReference type="ARBA" id="ARBA00023136"/>
    </source>
</evidence>
<organism evidence="20 21">
    <name type="scientific">Neolecta irregularis (strain DAH-3)</name>
    <dbReference type="NCBI Taxonomy" id="1198029"/>
    <lineage>
        <taxon>Eukaryota</taxon>
        <taxon>Fungi</taxon>
        <taxon>Dikarya</taxon>
        <taxon>Ascomycota</taxon>
        <taxon>Taphrinomycotina</taxon>
        <taxon>Neolectales</taxon>
        <taxon>Neolectaceae</taxon>
        <taxon>Neolecta</taxon>
    </lineage>
</organism>
<proteinExistence type="inferred from homology"/>
<dbReference type="NCBIfam" id="TIGR01499">
    <property type="entry name" value="folC"/>
    <property type="match status" value="1"/>
</dbReference>
<dbReference type="GO" id="GO:0004326">
    <property type="term" value="F:tetrahydrofolylpolyglutamate synthase activity"/>
    <property type="evidence" value="ECO:0007669"/>
    <property type="project" value="UniProtKB-EC"/>
</dbReference>
<evidence type="ECO:0000256" key="8">
    <source>
        <dbReference type="ARBA" id="ARBA00022598"/>
    </source>
</evidence>
<dbReference type="GO" id="GO:0005829">
    <property type="term" value="C:cytosol"/>
    <property type="evidence" value="ECO:0007669"/>
    <property type="project" value="TreeGrafter"/>
</dbReference>
<keyword evidence="7 17" id="KW-0554">One-carbon metabolism</keyword>
<evidence type="ECO:0000313" key="20">
    <source>
        <dbReference type="EMBL" id="OLL22882.1"/>
    </source>
</evidence>
<keyword evidence="21" id="KW-1185">Reference proteome</keyword>
<evidence type="ECO:0000256" key="9">
    <source>
        <dbReference type="ARBA" id="ARBA00022723"/>
    </source>
</evidence>
<comment type="function">
    <text evidence="17">Catalyzes conversion of folates to polyglutamate derivatives allowing concentration of folate compounds in the cell and the intracellular retention of these cofactors, which are important substrates for most of the folate-dependent enzymes that are involved in one-carbon transfer reactions involved in purine, pyrimidine and amino acid synthesis.</text>
</comment>
<protein>
    <recommendedName>
        <fullName evidence="17">Folylpolyglutamate synthase</fullName>
        <ecNumber evidence="17">6.3.2.17</ecNumber>
    </recommendedName>
    <alternativeName>
        <fullName evidence="17">Folylpoly-gamma-glutamate synthetase</fullName>
    </alternativeName>
    <alternativeName>
        <fullName evidence="17">Tetrahydrofolylpolyglutamate synthase</fullName>
    </alternativeName>
</protein>
<evidence type="ECO:0000256" key="19">
    <source>
        <dbReference type="PIRSR" id="PIRSR038895-2"/>
    </source>
</evidence>
<dbReference type="GO" id="GO:0046872">
    <property type="term" value="F:metal ion binding"/>
    <property type="evidence" value="ECO:0007669"/>
    <property type="project" value="UniProtKB-KW"/>
</dbReference>
<dbReference type="Gene3D" id="3.40.1190.10">
    <property type="entry name" value="Mur-like, catalytic domain"/>
    <property type="match status" value="1"/>
</dbReference>
<evidence type="ECO:0000256" key="13">
    <source>
        <dbReference type="ARBA" id="ARBA00022842"/>
    </source>
</evidence>
<evidence type="ECO:0000256" key="12">
    <source>
        <dbReference type="ARBA" id="ARBA00022840"/>
    </source>
</evidence>
<dbReference type="EC" id="6.3.2.17" evidence="17"/>
<comment type="similarity">
    <text evidence="5 17">Belongs to the folylpolyglutamate synthase family.</text>
</comment>
<evidence type="ECO:0000256" key="7">
    <source>
        <dbReference type="ARBA" id="ARBA00022563"/>
    </source>
</evidence>
<dbReference type="SUPFAM" id="SSF53244">
    <property type="entry name" value="MurD-like peptide ligases, peptide-binding domain"/>
    <property type="match status" value="1"/>
</dbReference>
<comment type="subcellular location">
    <subcellularLocation>
        <location evidence="3">Cytoplasm</location>
    </subcellularLocation>
    <subcellularLocation>
        <location evidence="1">Mitochondrion inner membrane</location>
    </subcellularLocation>
    <subcellularLocation>
        <location evidence="2">Mitochondrion matrix</location>
    </subcellularLocation>
</comment>
<feature type="binding site" evidence="19">
    <location>
        <position position="187"/>
    </location>
    <ligand>
        <name>Mg(2+)</name>
        <dbReference type="ChEBI" id="CHEBI:18420"/>
        <label>1</label>
    </ligand>
</feature>
<keyword evidence="10 18" id="KW-0547">Nucleotide-binding</keyword>
<dbReference type="InterPro" id="IPR036615">
    <property type="entry name" value="Mur_ligase_C_dom_sf"/>
</dbReference>
<dbReference type="GO" id="GO:0005743">
    <property type="term" value="C:mitochondrial inner membrane"/>
    <property type="evidence" value="ECO:0007669"/>
    <property type="project" value="UniProtKB-SubCell"/>
</dbReference>
<evidence type="ECO:0000256" key="10">
    <source>
        <dbReference type="ARBA" id="ARBA00022741"/>
    </source>
</evidence>
<feature type="binding site" evidence="18">
    <location>
        <position position="329"/>
    </location>
    <ligand>
        <name>ATP</name>
        <dbReference type="ChEBI" id="CHEBI:30616"/>
    </ligand>
</feature>
<comment type="caution">
    <text evidence="20">The sequence shown here is derived from an EMBL/GenBank/DDBJ whole genome shotgun (WGS) entry which is preliminary data.</text>
</comment>
<dbReference type="FunFam" id="3.40.1190.10:FF:000009">
    <property type="entry name" value="Folylpolyglutamate synthase"/>
    <property type="match status" value="1"/>
</dbReference>
<evidence type="ECO:0000256" key="3">
    <source>
        <dbReference type="ARBA" id="ARBA00004496"/>
    </source>
</evidence>
<dbReference type="PANTHER" id="PTHR11136">
    <property type="entry name" value="FOLYLPOLYGLUTAMATE SYNTHASE-RELATED"/>
    <property type="match status" value="1"/>
</dbReference>
<evidence type="ECO:0000256" key="5">
    <source>
        <dbReference type="ARBA" id="ARBA00008276"/>
    </source>
</evidence>
<evidence type="ECO:0000256" key="14">
    <source>
        <dbReference type="ARBA" id="ARBA00023128"/>
    </source>
</evidence>
<keyword evidence="8 17" id="KW-0436">Ligase</keyword>
<sequence>MHCLRPILFSRFFHTMKILESPRSYKNAIDALNSLQSNADAVEQMIKDGAALNATSMQEMRGWLMRLGYEPSKLDKLNVIHVSGTKGKGSTCAFISSILNKYRISRGFPSKIGLFTSPHLKVVRERIQINNEPIGEEEFSFYFFQVWDRIKQFESDSLLPKPRYFRFLTLLAWHVFAELKVDTVILEVGIGGEYDCTNAIEKPTCIGITNLGLDHTAILGNSIKEIAWHKTGIMKSGRPALTVPQPADAMQVIHARAQEKHVPLIIIEPTLAQDMKLGLSGHVQPQNASLAIALVKEHFKTLGFLNDHLPFHKQAEVIAGVASASCPGRCEIIRRGAETWYLDGAHTHESIEVAASWFCTASSGSQSKTRILLFNQPVRNASTLLEILHRHCDSEVQFDHVIFCTNITWKATGYEDGFLFLLQHCDCLDLSSMNVDQTKVESLQVQHKLACTWAKISGKGFVHIKSTIEEAVLEINQITGFKDIFVCGSMHLIGGLMVVLEKFCKI</sequence>